<organism evidence="17 18">
    <name type="scientific">Candidatus Lucifugimonas marina</name>
    <dbReference type="NCBI Taxonomy" id="3038979"/>
    <lineage>
        <taxon>Bacteria</taxon>
        <taxon>Bacillati</taxon>
        <taxon>Chloroflexota</taxon>
        <taxon>Dehalococcoidia</taxon>
        <taxon>SAR202 cluster</taxon>
        <taxon>Candidatus Lucifugimonadales</taxon>
        <taxon>Candidatus Lucifugimonadaceae</taxon>
        <taxon>Candidatus Lucifugimonas</taxon>
    </lineage>
</organism>
<evidence type="ECO:0000256" key="7">
    <source>
        <dbReference type="ARBA" id="ARBA00022676"/>
    </source>
</evidence>
<dbReference type="GO" id="GO:0004514">
    <property type="term" value="F:nicotinate-nucleotide diphosphorylase (carboxylating) activity"/>
    <property type="evidence" value="ECO:0007669"/>
    <property type="project" value="UniProtKB-EC"/>
</dbReference>
<dbReference type="PANTHER" id="PTHR32179:SF3">
    <property type="entry name" value="NICOTINATE-NUCLEOTIDE PYROPHOSPHORYLASE [CARBOXYLATING]"/>
    <property type="match status" value="1"/>
</dbReference>
<dbReference type="PANTHER" id="PTHR32179">
    <property type="entry name" value="NICOTINATE-NUCLEOTIDE PYROPHOSPHORYLASE [CARBOXYLATING]"/>
    <property type="match status" value="1"/>
</dbReference>
<comment type="catalytic activity">
    <reaction evidence="10">
        <text>nicotinate beta-D-ribonucleotide + CO2 + diphosphate = quinolinate + 5-phospho-alpha-D-ribose 1-diphosphate + 2 H(+)</text>
        <dbReference type="Rhea" id="RHEA:12733"/>
        <dbReference type="ChEBI" id="CHEBI:15378"/>
        <dbReference type="ChEBI" id="CHEBI:16526"/>
        <dbReference type="ChEBI" id="CHEBI:29959"/>
        <dbReference type="ChEBI" id="CHEBI:33019"/>
        <dbReference type="ChEBI" id="CHEBI:57502"/>
        <dbReference type="ChEBI" id="CHEBI:58017"/>
        <dbReference type="EC" id="2.4.2.19"/>
    </reaction>
</comment>
<evidence type="ECO:0000256" key="5">
    <source>
        <dbReference type="ARBA" id="ARBA00011944"/>
    </source>
</evidence>
<evidence type="ECO:0000256" key="4">
    <source>
        <dbReference type="ARBA" id="ARBA00011218"/>
    </source>
</evidence>
<name>A0AAJ5ZJY5_9CHLR</name>
<reference evidence="18" key="3">
    <citation type="submission" date="2023-06" db="EMBL/GenBank/DDBJ databases">
        <title>Pangenomics reveal diversification of enzyme families and niche specialization in globally abundant SAR202 bacteria.</title>
        <authorList>
            <person name="Saw J.H.W."/>
        </authorList>
    </citation>
    <scope>NUCLEOTIDE SEQUENCE [LARGE SCALE GENOMIC DNA]</scope>
    <source>
        <strain evidence="18">JH1073</strain>
    </source>
</reference>
<dbReference type="Gene3D" id="3.20.20.70">
    <property type="entry name" value="Aldolase class I"/>
    <property type="match status" value="1"/>
</dbReference>
<protein>
    <recommendedName>
        <fullName evidence="11">Probable nicotinate-nucleotide pyrophosphorylase [carboxylating]</fullName>
        <ecNumber evidence="5">2.4.2.19</ecNumber>
    </recommendedName>
    <alternativeName>
        <fullName evidence="9">Quinolinate phosphoribosyltransferase [decarboxylating]</fullName>
    </alternativeName>
</protein>
<sequence length="286" mass="30287">MFLTPRELDIFIDRALEEDSVGADVTTSSLIPPHLEARASLVPKEPGILAGLDVAAASFRRVNPNLVFTQKLLDGDRVEGGEVVATISGSMASILTAERTALNFLQRMSGIATLTNRYVQAVDGTTSSITDTRKTVPGLRLLDKYAVGIGGGRNHRMNLADGVLIKDNHLAALQGEGIDLGQAIKRARTRAPHTVKIEVEVESVEAALAAVAAGADIVMLDNMSPDEMRTAVDQIAADCIVEASGNITLDNVADVAQTGVDIISIGALTHSIRALDISLDYETKHA</sequence>
<evidence type="ECO:0000259" key="14">
    <source>
        <dbReference type="Pfam" id="PF01729"/>
    </source>
</evidence>
<feature type="binding site" evidence="13">
    <location>
        <position position="99"/>
    </location>
    <ligand>
        <name>substrate</name>
    </ligand>
</feature>
<dbReference type="InterPro" id="IPR027277">
    <property type="entry name" value="NadC/ModD"/>
</dbReference>
<keyword evidence="6" id="KW-0662">Pyridine nucleotide biosynthesis</keyword>
<evidence type="ECO:0000313" key="18">
    <source>
        <dbReference type="Proteomes" id="UP001219901"/>
    </source>
</evidence>
<feature type="binding site" evidence="13">
    <location>
        <begin position="265"/>
        <end position="267"/>
    </location>
    <ligand>
        <name>substrate</name>
    </ligand>
</feature>
<dbReference type="GO" id="GO:0005737">
    <property type="term" value="C:cytoplasm"/>
    <property type="evidence" value="ECO:0007669"/>
    <property type="project" value="TreeGrafter"/>
</dbReference>
<accession>A0AAJ5ZJY5</accession>
<evidence type="ECO:0000256" key="12">
    <source>
        <dbReference type="PIRNR" id="PIRNR006250"/>
    </source>
</evidence>
<evidence type="ECO:0000313" key="17">
    <source>
        <dbReference type="EMBL" id="WFG39543.1"/>
    </source>
</evidence>
<feature type="binding site" evidence="13">
    <location>
        <position position="156"/>
    </location>
    <ligand>
        <name>substrate</name>
    </ligand>
</feature>
<dbReference type="InterPro" id="IPR002638">
    <property type="entry name" value="Quinolinate_PRibosylTrfase_C"/>
</dbReference>
<keyword evidence="8 12" id="KW-0808">Transferase</keyword>
<dbReference type="EMBL" id="CP046147">
    <property type="protein sequence ID" value="WFG39543.1"/>
    <property type="molecule type" value="Genomic_DNA"/>
</dbReference>
<gene>
    <name evidence="17" type="primary">nadC</name>
    <name evidence="16" type="ORF">GKO46_01330</name>
    <name evidence="17" type="ORF">GKO48_07895</name>
</gene>
<dbReference type="EMBL" id="WMBE01000001">
    <property type="protein sequence ID" value="MDG0865715.1"/>
    <property type="molecule type" value="Genomic_DNA"/>
</dbReference>
<dbReference type="GO" id="GO:0034213">
    <property type="term" value="P:quinolinate catabolic process"/>
    <property type="evidence" value="ECO:0007669"/>
    <property type="project" value="TreeGrafter"/>
</dbReference>
<comment type="function">
    <text evidence="1">Involved in the catabolism of quinolinic acid (QA).</text>
</comment>
<dbReference type="NCBIfam" id="TIGR00078">
    <property type="entry name" value="nadC"/>
    <property type="match status" value="1"/>
</dbReference>
<evidence type="ECO:0000256" key="8">
    <source>
        <dbReference type="ARBA" id="ARBA00022679"/>
    </source>
</evidence>
<evidence type="ECO:0000256" key="9">
    <source>
        <dbReference type="ARBA" id="ARBA00033102"/>
    </source>
</evidence>
<dbReference type="SUPFAM" id="SSF51690">
    <property type="entry name" value="Nicotinate/Quinolinate PRTase C-terminal domain-like"/>
    <property type="match status" value="1"/>
</dbReference>
<dbReference type="InterPro" id="IPR004393">
    <property type="entry name" value="NadC"/>
</dbReference>
<reference evidence="18 19" key="1">
    <citation type="submission" date="2019-11" db="EMBL/GenBank/DDBJ databases">
        <authorList>
            <person name="Cho J.-C."/>
        </authorList>
    </citation>
    <scope>NUCLEOTIDE SEQUENCE [LARGE SCALE GENOMIC DNA]</scope>
    <source>
        <strain evidence="17 18">JH1073</strain>
        <strain evidence="16 19">JH702</strain>
    </source>
</reference>
<evidence type="ECO:0000313" key="16">
    <source>
        <dbReference type="EMBL" id="MDG0865715.1"/>
    </source>
</evidence>
<dbReference type="Proteomes" id="UP001219901">
    <property type="component" value="Chromosome"/>
</dbReference>
<evidence type="ECO:0000256" key="2">
    <source>
        <dbReference type="ARBA" id="ARBA00004893"/>
    </source>
</evidence>
<evidence type="ECO:0000256" key="11">
    <source>
        <dbReference type="ARBA" id="ARBA00069173"/>
    </source>
</evidence>
<feature type="domain" description="Quinolinate phosphoribosyl transferase N-terminal" evidence="15">
    <location>
        <begin position="24"/>
        <end position="109"/>
    </location>
</feature>
<feature type="binding site" evidence="13">
    <location>
        <position position="200"/>
    </location>
    <ligand>
        <name>substrate</name>
    </ligand>
</feature>
<dbReference type="Pfam" id="PF02749">
    <property type="entry name" value="QRPTase_N"/>
    <property type="match status" value="1"/>
</dbReference>
<comment type="similarity">
    <text evidence="3 12">Belongs to the NadC/ModD family.</text>
</comment>
<dbReference type="InterPro" id="IPR037128">
    <property type="entry name" value="Quinolinate_PRibosylTase_N_sf"/>
</dbReference>
<evidence type="ECO:0000256" key="6">
    <source>
        <dbReference type="ARBA" id="ARBA00022642"/>
    </source>
</evidence>
<evidence type="ECO:0000313" key="19">
    <source>
        <dbReference type="Proteomes" id="UP001321249"/>
    </source>
</evidence>
<dbReference type="GO" id="GO:0009435">
    <property type="term" value="P:NAD+ biosynthetic process"/>
    <property type="evidence" value="ECO:0007669"/>
    <property type="project" value="InterPro"/>
</dbReference>
<comment type="subunit">
    <text evidence="4">Hexamer formed by 3 homodimers.</text>
</comment>
<proteinExistence type="inferred from homology"/>
<comment type="pathway">
    <text evidence="2">Cofactor biosynthesis; NAD(+) biosynthesis; nicotinate D-ribonucleotide from quinolinate: step 1/1.</text>
</comment>
<evidence type="ECO:0000256" key="10">
    <source>
        <dbReference type="ARBA" id="ARBA00047445"/>
    </source>
</evidence>
<dbReference type="FunFam" id="3.20.20.70:FF:000030">
    <property type="entry name" value="Nicotinate-nucleotide pyrophosphorylase, carboxylating"/>
    <property type="match status" value="1"/>
</dbReference>
<evidence type="ECO:0000256" key="13">
    <source>
        <dbReference type="PIRSR" id="PIRSR006250-1"/>
    </source>
</evidence>
<dbReference type="SUPFAM" id="SSF54675">
    <property type="entry name" value="Nicotinate/Quinolinate PRTase N-terminal domain-like"/>
    <property type="match status" value="1"/>
</dbReference>
<dbReference type="RefSeq" id="WP_342823351.1">
    <property type="nucleotide sequence ID" value="NZ_CP046146.1"/>
</dbReference>
<evidence type="ECO:0000256" key="3">
    <source>
        <dbReference type="ARBA" id="ARBA00009400"/>
    </source>
</evidence>
<keyword evidence="18" id="KW-1185">Reference proteome</keyword>
<evidence type="ECO:0000259" key="15">
    <source>
        <dbReference type="Pfam" id="PF02749"/>
    </source>
</evidence>
<feature type="binding site" evidence="13">
    <location>
        <begin position="244"/>
        <end position="246"/>
    </location>
    <ligand>
        <name>substrate</name>
    </ligand>
</feature>
<feature type="binding site" evidence="13">
    <location>
        <position position="166"/>
    </location>
    <ligand>
        <name>substrate</name>
    </ligand>
</feature>
<dbReference type="PIRSF" id="PIRSF006250">
    <property type="entry name" value="NadC_ModD"/>
    <property type="match status" value="1"/>
</dbReference>
<dbReference type="EC" id="2.4.2.19" evidence="5"/>
<keyword evidence="7 12" id="KW-0328">Glycosyltransferase</keyword>
<dbReference type="AlphaFoldDB" id="A0AAJ5ZJY5"/>
<dbReference type="CDD" id="cd01572">
    <property type="entry name" value="QPRTase"/>
    <property type="match status" value="1"/>
</dbReference>
<evidence type="ECO:0000256" key="1">
    <source>
        <dbReference type="ARBA" id="ARBA00003237"/>
    </source>
</evidence>
<feature type="domain" description="Quinolinate phosphoribosyl transferase C-terminal" evidence="14">
    <location>
        <begin position="111"/>
        <end position="280"/>
    </location>
</feature>
<dbReference type="InterPro" id="IPR013785">
    <property type="entry name" value="Aldolase_TIM"/>
</dbReference>
<dbReference type="Gene3D" id="3.90.1170.20">
    <property type="entry name" value="Quinolinate phosphoribosyl transferase, N-terminal domain"/>
    <property type="match status" value="1"/>
</dbReference>
<dbReference type="FunFam" id="3.90.1170.20:FF:000001">
    <property type="entry name" value="Nicotinate-nucleotide diphosphorylase (Carboxylating)"/>
    <property type="match status" value="1"/>
</dbReference>
<dbReference type="InterPro" id="IPR022412">
    <property type="entry name" value="Quinolinate_PRibosylTrfase_N"/>
</dbReference>
<dbReference type="InterPro" id="IPR036068">
    <property type="entry name" value="Nicotinate_pribotase-like_C"/>
</dbReference>
<dbReference type="Pfam" id="PF01729">
    <property type="entry name" value="QRPTase_C"/>
    <property type="match status" value="1"/>
</dbReference>
<feature type="binding site" evidence="13">
    <location>
        <position position="221"/>
    </location>
    <ligand>
        <name>substrate</name>
    </ligand>
</feature>
<reference evidence="17" key="2">
    <citation type="journal article" date="2023" name="Nat. Commun.">
        <title>Cultivation of marine bacteria of the SAR202 clade.</title>
        <authorList>
            <person name="Lim Y."/>
            <person name="Seo J.H."/>
            <person name="Giovannoni S.J."/>
            <person name="Kang I."/>
            <person name="Cho J.C."/>
        </authorList>
    </citation>
    <scope>NUCLEOTIDE SEQUENCE</scope>
    <source>
        <strain evidence="17">JH1073</strain>
    </source>
</reference>
<dbReference type="Proteomes" id="UP001321249">
    <property type="component" value="Unassembled WGS sequence"/>
</dbReference>
<feature type="binding site" evidence="13">
    <location>
        <begin position="132"/>
        <end position="134"/>
    </location>
    <ligand>
        <name>substrate</name>
    </ligand>
</feature>